<dbReference type="Proteomes" id="UP000019753">
    <property type="component" value="Unassembled WGS sequence"/>
</dbReference>
<gene>
    <name evidence="2" type="ORF">N866_09800</name>
</gene>
<protein>
    <submittedName>
        <fullName evidence="2">Ribonuclease II</fullName>
    </submittedName>
</protein>
<reference evidence="2 3" key="1">
    <citation type="submission" date="2014-01" db="EMBL/GenBank/DDBJ databases">
        <title>Actinotalea ferrariae CF5-4.</title>
        <authorList>
            <person name="Chen F."/>
            <person name="Li Y."/>
            <person name="Wang G."/>
        </authorList>
    </citation>
    <scope>NUCLEOTIDE SEQUENCE [LARGE SCALE GENOMIC DNA]</scope>
    <source>
        <strain evidence="2 3">CF5-4</strain>
    </source>
</reference>
<name>A0A021VQF8_9CELL</name>
<organism evidence="2 3">
    <name type="scientific">Actinotalea ferrariae CF5-4</name>
    <dbReference type="NCBI Taxonomy" id="948458"/>
    <lineage>
        <taxon>Bacteria</taxon>
        <taxon>Bacillati</taxon>
        <taxon>Actinomycetota</taxon>
        <taxon>Actinomycetes</taxon>
        <taxon>Micrococcales</taxon>
        <taxon>Cellulomonadaceae</taxon>
        <taxon>Actinotalea</taxon>
    </lineage>
</organism>
<dbReference type="AlphaFoldDB" id="A0A021VQF8"/>
<feature type="domain" description="RNB" evidence="1">
    <location>
        <begin position="52"/>
        <end position="370"/>
    </location>
</feature>
<comment type="caution">
    <text evidence="2">The sequence shown here is derived from an EMBL/GenBank/DDBJ whole genome shotgun (WGS) entry which is preliminary data.</text>
</comment>
<dbReference type="InterPro" id="IPR040596">
    <property type="entry name" value="RNase_II_C_S1"/>
</dbReference>
<dbReference type="InterPro" id="IPR050180">
    <property type="entry name" value="RNR_Ribonuclease"/>
</dbReference>
<proteinExistence type="predicted"/>
<feature type="non-terminal residue" evidence="2">
    <location>
        <position position="1"/>
    </location>
</feature>
<keyword evidence="3" id="KW-1185">Reference proteome</keyword>
<dbReference type="SUPFAM" id="SSF50249">
    <property type="entry name" value="Nucleic acid-binding proteins"/>
    <property type="match status" value="1"/>
</dbReference>
<dbReference type="GO" id="GO:0004540">
    <property type="term" value="F:RNA nuclease activity"/>
    <property type="evidence" value="ECO:0007669"/>
    <property type="project" value="InterPro"/>
</dbReference>
<evidence type="ECO:0000313" key="3">
    <source>
        <dbReference type="Proteomes" id="UP000019753"/>
    </source>
</evidence>
<dbReference type="InterPro" id="IPR012340">
    <property type="entry name" value="NA-bd_OB-fold"/>
</dbReference>
<dbReference type="SMART" id="SM00955">
    <property type="entry name" value="RNB"/>
    <property type="match status" value="1"/>
</dbReference>
<dbReference type="Pfam" id="PF18614">
    <property type="entry name" value="RNase_II_C_S1"/>
    <property type="match status" value="1"/>
</dbReference>
<dbReference type="PANTHER" id="PTHR23355:SF9">
    <property type="entry name" value="DIS3-LIKE EXONUCLEASE 2"/>
    <property type="match status" value="1"/>
</dbReference>
<sequence length="477" mass="51076">RAPGQGRSAVVDGPRLEEALGRIRAELELPDAFPPDVLAAAERAAADPDLPATDWTDLPFLTIDPPGSTDLDQALHLARHDGGFRVHYAIADVPAFVPPGSPVDAEARRRGQTLYSPDGRVPLHPPVISEGAASLLPGNTAPAFVWVLDLDAEGRTTTAQVVRALVRSRTRYDYEQVQREVDAGTAPEMLRLLREVGELRAALERERGGATLPLPDQEVVEHPDGYVLRLRPPVASEDWNAQISLMTGMAAAAMMLEGGVGILRTMPAPDDRTVARFRRQALALGVPWPEGLAHGEVLRALDPTDPRQLALLHESTVLFRGAAYTPFDEGVLPEVREQAAVGAPYAHVTAPLRRLVDRFGLVTCEALCRGVPVPEWVRAALPTLPALMAGSDRLAGTLERAAVDAAEAFLLAGRVGEELDAVVVDVDDDGAGALLQVLDPPVLARATGTGLESGATVRARLVEADPVERVVRFEVVR</sequence>
<dbReference type="Pfam" id="PF00773">
    <property type="entry name" value="RNB"/>
    <property type="match status" value="1"/>
</dbReference>
<dbReference type="GO" id="GO:0006402">
    <property type="term" value="P:mRNA catabolic process"/>
    <property type="evidence" value="ECO:0007669"/>
    <property type="project" value="TreeGrafter"/>
</dbReference>
<dbReference type="InterPro" id="IPR001900">
    <property type="entry name" value="RNase_II/R"/>
</dbReference>
<evidence type="ECO:0000259" key="1">
    <source>
        <dbReference type="SMART" id="SM00955"/>
    </source>
</evidence>
<accession>A0A021VQF8</accession>
<evidence type="ECO:0000313" key="2">
    <source>
        <dbReference type="EMBL" id="EYR62300.1"/>
    </source>
</evidence>
<dbReference type="PANTHER" id="PTHR23355">
    <property type="entry name" value="RIBONUCLEASE"/>
    <property type="match status" value="1"/>
</dbReference>
<dbReference type="GO" id="GO:0003723">
    <property type="term" value="F:RNA binding"/>
    <property type="evidence" value="ECO:0007669"/>
    <property type="project" value="InterPro"/>
</dbReference>
<dbReference type="EMBL" id="AXCW01000271">
    <property type="protein sequence ID" value="EYR62300.1"/>
    <property type="molecule type" value="Genomic_DNA"/>
</dbReference>